<dbReference type="Proteomes" id="UP000319432">
    <property type="component" value="Chromosome"/>
</dbReference>
<dbReference type="OrthoDB" id="1898893at2"/>
<organism evidence="1 2">
    <name type="scientific">Brevibacillus laterosporus</name>
    <name type="common">Bacillus laterosporus</name>
    <dbReference type="NCBI Taxonomy" id="1465"/>
    <lineage>
        <taxon>Bacteria</taxon>
        <taxon>Bacillati</taxon>
        <taxon>Bacillota</taxon>
        <taxon>Bacilli</taxon>
        <taxon>Bacillales</taxon>
        <taxon>Paenibacillaceae</taxon>
        <taxon>Brevibacillus</taxon>
    </lineage>
</organism>
<proteinExistence type="predicted"/>
<gene>
    <name evidence="1" type="ORF">EEL30_22070</name>
</gene>
<reference evidence="1 2" key="1">
    <citation type="submission" date="2018-11" db="EMBL/GenBank/DDBJ databases">
        <title>Phylogenetic determinants of toxin gene distribution in genomes of Brevibacillus laterosporus.</title>
        <authorList>
            <person name="Glare T.R."/>
            <person name="Durrant A."/>
            <person name="Berry C."/>
            <person name="Palma L."/>
            <person name="Ormskirk M."/>
            <person name="Cox M.O."/>
        </authorList>
    </citation>
    <scope>NUCLEOTIDE SEQUENCE [LARGE SCALE GENOMIC DNA]</scope>
    <source>
        <strain evidence="1 2">1821L</strain>
    </source>
</reference>
<evidence type="ECO:0000313" key="2">
    <source>
        <dbReference type="Proteomes" id="UP000319432"/>
    </source>
</evidence>
<evidence type="ECO:0000313" key="1">
    <source>
        <dbReference type="EMBL" id="QDX94731.1"/>
    </source>
</evidence>
<dbReference type="AlphaFoldDB" id="A0A518VCJ6"/>
<protein>
    <submittedName>
        <fullName evidence="1">Uncharacterized protein</fullName>
    </submittedName>
</protein>
<dbReference type="EMBL" id="CP033464">
    <property type="protein sequence ID" value="QDX94731.1"/>
    <property type="molecule type" value="Genomic_DNA"/>
</dbReference>
<accession>A0A518VCJ6</accession>
<keyword evidence="2" id="KW-1185">Reference proteome</keyword>
<name>A0A518VCJ6_BRELA</name>
<sequence length="412" mass="48654">MTQPIIKVVDSIMGSGKSSAAINMINSDTENNYIYITPYLPEVERIKKFCSDRKFYDPKVFSKDGETFYKLDSFHNLLKDNKNIATTHVLFQMATEETKELIYSGNYILVLDEVIEVVKELHIKPHDINMLFENQWMYESDGIVYWNTDKEQSEGVYDGEFKLIRRYALNHNLVLHNGKMLLWTFPVEIFKQFKEVYVLTYLFEAQYQKYFYDINSIQYKKYIATKEGDLYLFKETTGQCNTEIKKSLKEKIHIYQGDELNKIGDKDHSLSKKWYHEKKHMHGKMKNNVLNFFTNKLKSKSDANMWTTFADYESKLKGKGYAKGFVSCTSRATNEYKDKTALAYTINRFLHPVIANYFISKGVKVNDDLNALQELLQWIWRSAIREGKEINLYIPSKRMRELLINWLDDDIK</sequence>